<dbReference type="GO" id="GO:0005737">
    <property type="term" value="C:cytoplasm"/>
    <property type="evidence" value="ECO:0007669"/>
    <property type="project" value="UniProtKB-SubCell"/>
</dbReference>
<dbReference type="InterPro" id="IPR011063">
    <property type="entry name" value="TilS/TtcA_N"/>
</dbReference>
<comment type="domain">
    <text evidence="8">The N-terminal region contains the highly conserved SGGXDS motif, predicted to be a P-loop motif involved in ATP binding.</text>
</comment>
<evidence type="ECO:0000256" key="4">
    <source>
        <dbReference type="ARBA" id="ARBA00022694"/>
    </source>
</evidence>
<sequence length="431" mass="49747">MLLTQFQAEIAQLPPTQHQFLIGFSGGLDSTALLLLFAKLREKQPHLMLRAIHIHHGLSANADAWVTHCQQICQQVAIPLIVEQVKIDQHKGIEAGAREARYQAIRQHLLPNEMFATAHHQQDQTETFFLALKRGSGLAGLGAMQRESTLYCLPICRPLLTFTRQMLLDYVKQAGCPWVEDESNTDSRYERNFLRHEVLPRLRQRWPHFDNAVQRSAQHCFEQQQLLNELLQAEFAQHFDKTERTFQLRDFATRSLLKQNALLRLWLAQCGLSMPSKVQLTQLIQDVILAKSDSQPQFQLGEYCVRRYQDTLYLTPHFADLSSLRLPIHIGETLTLPDHLGMLSLQQQAGQLQVIWSHPQHTFTSILPLTEDPIEVRFRYSGKVRLSPTSANKDIKKLWQQHAVPVWLRQRIPLIFYADRFKSAVGYFNAI</sequence>
<evidence type="ECO:0000256" key="1">
    <source>
        <dbReference type="ARBA" id="ARBA00004496"/>
    </source>
</evidence>
<dbReference type="SUPFAM" id="SSF82829">
    <property type="entry name" value="MesJ substrate recognition domain-like"/>
    <property type="match status" value="1"/>
</dbReference>
<comment type="subcellular location">
    <subcellularLocation>
        <location evidence="1 8">Cytoplasm</location>
    </subcellularLocation>
</comment>
<dbReference type="GO" id="GO:0005524">
    <property type="term" value="F:ATP binding"/>
    <property type="evidence" value="ECO:0007669"/>
    <property type="project" value="UniProtKB-UniRule"/>
</dbReference>
<protein>
    <recommendedName>
        <fullName evidence="8">tRNA(Ile)-lysidine synthase</fullName>
        <ecNumber evidence="8">6.3.4.19</ecNumber>
    </recommendedName>
    <alternativeName>
        <fullName evidence="8">tRNA(Ile)-2-lysyl-cytidine synthase</fullName>
    </alternativeName>
    <alternativeName>
        <fullName evidence="8">tRNA(Ile)-lysidine synthetase</fullName>
    </alternativeName>
</protein>
<dbReference type="Gene3D" id="3.40.50.620">
    <property type="entry name" value="HUPs"/>
    <property type="match status" value="1"/>
</dbReference>
<name>A0A140D7S7_PASMD</name>
<dbReference type="InterPro" id="IPR014729">
    <property type="entry name" value="Rossmann-like_a/b/a_fold"/>
</dbReference>
<dbReference type="RefSeq" id="WP_005721192.1">
    <property type="nucleotide sequence ID" value="NZ_JACDXE010000003.1"/>
</dbReference>
<dbReference type="GO" id="GO:0006400">
    <property type="term" value="P:tRNA modification"/>
    <property type="evidence" value="ECO:0007669"/>
    <property type="project" value="UniProtKB-UniRule"/>
</dbReference>
<dbReference type="CDD" id="cd01992">
    <property type="entry name" value="TilS_N"/>
    <property type="match status" value="1"/>
</dbReference>
<accession>A0A140D7S7</accession>
<dbReference type="PANTHER" id="PTHR43033">
    <property type="entry name" value="TRNA(ILE)-LYSIDINE SYNTHASE-RELATED"/>
    <property type="match status" value="1"/>
</dbReference>
<dbReference type="NCBIfam" id="TIGR02432">
    <property type="entry name" value="lysidine_TilS_N"/>
    <property type="match status" value="1"/>
</dbReference>
<evidence type="ECO:0000256" key="6">
    <source>
        <dbReference type="ARBA" id="ARBA00022840"/>
    </source>
</evidence>
<organism evidence="10">
    <name type="scientific">Pasteurella multocida</name>
    <dbReference type="NCBI Taxonomy" id="747"/>
    <lineage>
        <taxon>Bacteria</taxon>
        <taxon>Pseudomonadati</taxon>
        <taxon>Pseudomonadota</taxon>
        <taxon>Gammaproteobacteria</taxon>
        <taxon>Pasteurellales</taxon>
        <taxon>Pasteurellaceae</taxon>
        <taxon>Pasteurella</taxon>
    </lineage>
</organism>
<evidence type="ECO:0000256" key="7">
    <source>
        <dbReference type="ARBA" id="ARBA00048539"/>
    </source>
</evidence>
<dbReference type="Pfam" id="PF11734">
    <property type="entry name" value="TilS_C"/>
    <property type="match status" value="1"/>
</dbReference>
<dbReference type="AlphaFoldDB" id="A0A140D7S7"/>
<evidence type="ECO:0000256" key="2">
    <source>
        <dbReference type="ARBA" id="ARBA00022490"/>
    </source>
</evidence>
<dbReference type="SUPFAM" id="SSF52402">
    <property type="entry name" value="Adenine nucleotide alpha hydrolases-like"/>
    <property type="match status" value="1"/>
</dbReference>
<evidence type="ECO:0000313" key="10">
    <source>
        <dbReference type="EMBL" id="AMK08951.1"/>
    </source>
</evidence>
<dbReference type="InterPro" id="IPR015262">
    <property type="entry name" value="tRNA_Ile_lys_synt_subst-bd"/>
</dbReference>
<dbReference type="InterPro" id="IPR012796">
    <property type="entry name" value="Lysidine-tRNA-synth_C"/>
</dbReference>
<feature type="domain" description="Lysidine-tRNA(Ile) synthetase C-terminal" evidence="9">
    <location>
        <begin position="374"/>
        <end position="431"/>
    </location>
</feature>
<comment type="similarity">
    <text evidence="8">Belongs to the tRNA(Ile)-lysidine synthase family.</text>
</comment>
<dbReference type="Pfam" id="PF01171">
    <property type="entry name" value="ATP_bind_3"/>
    <property type="match status" value="1"/>
</dbReference>
<dbReference type="HAMAP" id="MF_01161">
    <property type="entry name" value="tRNA_Ile_lys_synt"/>
    <property type="match status" value="1"/>
</dbReference>
<dbReference type="GO" id="GO:0032267">
    <property type="term" value="F:tRNA(Ile)-lysidine synthase activity"/>
    <property type="evidence" value="ECO:0007669"/>
    <property type="project" value="UniProtKB-EC"/>
</dbReference>
<comment type="catalytic activity">
    <reaction evidence="7 8">
        <text>cytidine(34) in tRNA(Ile2) + L-lysine + ATP = lysidine(34) in tRNA(Ile2) + AMP + diphosphate + H(+)</text>
        <dbReference type="Rhea" id="RHEA:43744"/>
        <dbReference type="Rhea" id="RHEA-COMP:10625"/>
        <dbReference type="Rhea" id="RHEA-COMP:10670"/>
        <dbReference type="ChEBI" id="CHEBI:15378"/>
        <dbReference type="ChEBI" id="CHEBI:30616"/>
        <dbReference type="ChEBI" id="CHEBI:32551"/>
        <dbReference type="ChEBI" id="CHEBI:33019"/>
        <dbReference type="ChEBI" id="CHEBI:82748"/>
        <dbReference type="ChEBI" id="CHEBI:83665"/>
        <dbReference type="ChEBI" id="CHEBI:456215"/>
        <dbReference type="EC" id="6.3.4.19"/>
    </reaction>
</comment>
<gene>
    <name evidence="10" type="primary">mesJ</name>
    <name evidence="8" type="synonym">tilS</name>
</gene>
<comment type="function">
    <text evidence="8">Ligates lysine onto the cytidine present at position 34 of the AUA codon-specific tRNA(Ile) that contains the anticodon CAU, in an ATP-dependent manner. Cytidine is converted to lysidine, thus changing the amino acid specificity of the tRNA from methionine to isoleucine.</text>
</comment>
<evidence type="ECO:0000259" key="9">
    <source>
        <dbReference type="SMART" id="SM00977"/>
    </source>
</evidence>
<dbReference type="NCBIfam" id="TIGR02433">
    <property type="entry name" value="lysidine_TilS_C"/>
    <property type="match status" value="1"/>
</dbReference>
<dbReference type="SMART" id="SM00977">
    <property type="entry name" value="TilS_C"/>
    <property type="match status" value="1"/>
</dbReference>
<keyword evidence="4 8" id="KW-0819">tRNA processing</keyword>
<feature type="binding site" evidence="8">
    <location>
        <begin position="25"/>
        <end position="30"/>
    </location>
    <ligand>
        <name>ATP</name>
        <dbReference type="ChEBI" id="CHEBI:30616"/>
    </ligand>
</feature>
<evidence type="ECO:0000256" key="3">
    <source>
        <dbReference type="ARBA" id="ARBA00022598"/>
    </source>
</evidence>
<reference evidence="10" key="1">
    <citation type="submission" date="2015-01" db="EMBL/GenBank/DDBJ databases">
        <title>Draft genome sequence of Pasteurella multocida isolated from alpaca pneumonia.</title>
        <authorList>
            <person name="Maturrano L."/>
            <person name="Hurtado R."/>
            <person name="Allasi N."/>
            <person name="Juscamayta E."/>
            <person name="Fernandez D."/>
            <person name="Maximiliano J."/>
            <person name="Rimac R."/>
            <person name="Rosadio R."/>
        </authorList>
    </citation>
    <scope>NUCLEOTIDE SEQUENCE</scope>
    <source>
        <strain evidence="10">UNMSM</strain>
    </source>
</reference>
<proteinExistence type="inferred from homology"/>
<keyword evidence="3 8" id="KW-0436">Ligase</keyword>
<dbReference type="PANTHER" id="PTHR43033:SF1">
    <property type="entry name" value="TRNA(ILE)-LYSIDINE SYNTHASE-RELATED"/>
    <property type="match status" value="1"/>
</dbReference>
<dbReference type="InterPro" id="IPR012094">
    <property type="entry name" value="tRNA_Ile_lys_synt"/>
</dbReference>
<keyword evidence="6 8" id="KW-0067">ATP-binding</keyword>
<dbReference type="Pfam" id="PF09179">
    <property type="entry name" value="TilS"/>
    <property type="match status" value="1"/>
</dbReference>
<dbReference type="SUPFAM" id="SSF56037">
    <property type="entry name" value="PheT/TilS domain"/>
    <property type="match status" value="1"/>
</dbReference>
<keyword evidence="5 8" id="KW-0547">Nucleotide-binding</keyword>
<evidence type="ECO:0000256" key="5">
    <source>
        <dbReference type="ARBA" id="ARBA00022741"/>
    </source>
</evidence>
<evidence type="ECO:0000256" key="8">
    <source>
        <dbReference type="HAMAP-Rule" id="MF_01161"/>
    </source>
</evidence>
<dbReference type="EC" id="6.3.4.19" evidence="8"/>
<dbReference type="Gene3D" id="1.20.59.20">
    <property type="match status" value="1"/>
</dbReference>
<keyword evidence="2 8" id="KW-0963">Cytoplasm</keyword>
<dbReference type="InterPro" id="IPR012795">
    <property type="entry name" value="tRNA_Ile_lys_synt_N"/>
</dbReference>
<dbReference type="EMBL" id="KP661112">
    <property type="protein sequence ID" value="AMK08951.1"/>
    <property type="molecule type" value="Genomic_DNA"/>
</dbReference>